<comment type="caution">
    <text evidence="4">The sequence shown here is derived from an EMBL/GenBank/DDBJ whole genome shotgun (WGS) entry which is preliminary data.</text>
</comment>
<dbReference type="Pfam" id="PF17866">
    <property type="entry name" value="AAA_lid_6"/>
    <property type="match status" value="1"/>
</dbReference>
<dbReference type="InterPro" id="IPR027417">
    <property type="entry name" value="P-loop_NTPase"/>
</dbReference>
<dbReference type="SUPFAM" id="SSF52540">
    <property type="entry name" value="P-loop containing nucleoside triphosphate hydrolases"/>
    <property type="match status" value="1"/>
</dbReference>
<dbReference type="EMBL" id="SORF01000002">
    <property type="protein sequence ID" value="TDY50592.1"/>
    <property type="molecule type" value="Genomic_DNA"/>
</dbReference>
<dbReference type="InterPro" id="IPR000641">
    <property type="entry name" value="CbxX/CfxQ"/>
</dbReference>
<evidence type="ECO:0000313" key="4">
    <source>
        <dbReference type="EMBL" id="TDY50592.1"/>
    </source>
</evidence>
<evidence type="ECO:0000313" key="5">
    <source>
        <dbReference type="Proteomes" id="UP000294581"/>
    </source>
</evidence>
<evidence type="ECO:0000256" key="2">
    <source>
        <dbReference type="ARBA" id="ARBA00022840"/>
    </source>
</evidence>
<keyword evidence="1" id="KW-0547">Nucleotide-binding</keyword>
<dbReference type="GO" id="GO:0005524">
    <property type="term" value="F:ATP binding"/>
    <property type="evidence" value="ECO:0007669"/>
    <property type="project" value="UniProtKB-KW"/>
</dbReference>
<dbReference type="PRINTS" id="PR00819">
    <property type="entry name" value="CBXCFQXSUPER"/>
</dbReference>
<proteinExistence type="predicted"/>
<dbReference type="GO" id="GO:0016887">
    <property type="term" value="F:ATP hydrolysis activity"/>
    <property type="evidence" value="ECO:0007669"/>
    <property type="project" value="TreeGrafter"/>
</dbReference>
<sequence length="147" mass="17025">MGLPRDYCFSTIVKGMEDYKNQFITILAGYEREMKWFLSTNPGLPSRFPIHIHFPDYGANDLLAIAKQTLSKRQYRLTADAEAKLHQQIRQALTSARSEPFSNARWVRNLVEQAVRRQAVRLFTEKHPRRDDLMALQAVDFAEVGAR</sequence>
<dbReference type="OrthoDB" id="9806903at2"/>
<feature type="domain" description="CbbX AAA lid" evidence="3">
    <location>
        <begin position="80"/>
        <end position="141"/>
    </location>
</feature>
<dbReference type="InterPro" id="IPR050773">
    <property type="entry name" value="CbxX/CfxQ_RuBisCO_ESX"/>
</dbReference>
<evidence type="ECO:0000259" key="3">
    <source>
        <dbReference type="Pfam" id="PF17866"/>
    </source>
</evidence>
<dbReference type="InterPro" id="IPR041627">
    <property type="entry name" value="AAA_lid_6"/>
</dbReference>
<dbReference type="AlphaFoldDB" id="A0A4R8LTW3"/>
<accession>A0A4R8LTW3</accession>
<dbReference type="PANTHER" id="PTHR43392:SF2">
    <property type="entry name" value="AAA-TYPE ATPASE FAMILY PROTEIN _ ANKYRIN REPEAT FAMILY PROTEIN"/>
    <property type="match status" value="1"/>
</dbReference>
<dbReference type="PANTHER" id="PTHR43392">
    <property type="entry name" value="AAA-TYPE ATPASE FAMILY PROTEIN / ANKYRIN REPEAT FAMILY PROTEIN"/>
    <property type="match status" value="1"/>
</dbReference>
<name>A0A4R8LTW3_9BACL</name>
<dbReference type="Proteomes" id="UP000294581">
    <property type="component" value="Unassembled WGS sequence"/>
</dbReference>
<dbReference type="Gene3D" id="3.40.50.300">
    <property type="entry name" value="P-loop containing nucleotide triphosphate hydrolases"/>
    <property type="match status" value="1"/>
</dbReference>
<reference evidence="4 5" key="1">
    <citation type="submission" date="2019-03" db="EMBL/GenBank/DDBJ databases">
        <title>Genomic Encyclopedia of Type Strains, Phase IV (KMG-IV): sequencing the most valuable type-strain genomes for metagenomic binning, comparative biology and taxonomic classification.</title>
        <authorList>
            <person name="Goeker M."/>
        </authorList>
    </citation>
    <scope>NUCLEOTIDE SEQUENCE [LARGE SCALE GENOMIC DNA]</scope>
    <source>
        <strain evidence="4 5">DSM 17974</strain>
    </source>
</reference>
<keyword evidence="5" id="KW-1185">Reference proteome</keyword>
<dbReference type="Gene3D" id="1.10.8.60">
    <property type="match status" value="1"/>
</dbReference>
<keyword evidence="2" id="KW-0067">ATP-binding</keyword>
<organism evidence="4 5">
    <name type="scientific">Alicyclobacillus sacchari</name>
    <dbReference type="NCBI Taxonomy" id="392010"/>
    <lineage>
        <taxon>Bacteria</taxon>
        <taxon>Bacillati</taxon>
        <taxon>Bacillota</taxon>
        <taxon>Bacilli</taxon>
        <taxon>Bacillales</taxon>
        <taxon>Alicyclobacillaceae</taxon>
        <taxon>Alicyclobacillus</taxon>
    </lineage>
</organism>
<gene>
    <name evidence="4" type="ORF">C7445_102151</name>
</gene>
<protein>
    <submittedName>
        <fullName evidence="4">Stage V sporulation protein K</fullName>
    </submittedName>
</protein>
<evidence type="ECO:0000256" key="1">
    <source>
        <dbReference type="ARBA" id="ARBA00022741"/>
    </source>
</evidence>